<proteinExistence type="predicted"/>
<feature type="compositionally biased region" description="Pro residues" evidence="1">
    <location>
        <begin position="155"/>
        <end position="177"/>
    </location>
</feature>
<evidence type="ECO:0000313" key="3">
    <source>
        <dbReference type="EMBL" id="GHA94910.1"/>
    </source>
</evidence>
<evidence type="ECO:0008006" key="5">
    <source>
        <dbReference type="Google" id="ProtNLM"/>
    </source>
</evidence>
<dbReference type="AlphaFoldDB" id="A0A918WBG0"/>
<feature type="region of interest" description="Disordered" evidence="1">
    <location>
        <begin position="137"/>
        <end position="179"/>
    </location>
</feature>
<feature type="transmembrane region" description="Helical" evidence="2">
    <location>
        <begin position="58"/>
        <end position="75"/>
    </location>
</feature>
<keyword evidence="4" id="KW-1185">Reference proteome</keyword>
<evidence type="ECO:0000256" key="2">
    <source>
        <dbReference type="SAM" id="Phobius"/>
    </source>
</evidence>
<keyword evidence="2" id="KW-0812">Transmembrane</keyword>
<dbReference type="Proteomes" id="UP000644020">
    <property type="component" value="Unassembled WGS sequence"/>
</dbReference>
<feature type="compositionally biased region" description="Pro residues" evidence="1">
    <location>
        <begin position="137"/>
        <end position="146"/>
    </location>
</feature>
<reference evidence="3" key="2">
    <citation type="submission" date="2020-09" db="EMBL/GenBank/DDBJ databases">
        <authorList>
            <person name="Sun Q."/>
            <person name="Ohkuma M."/>
        </authorList>
    </citation>
    <scope>NUCLEOTIDE SEQUENCE</scope>
    <source>
        <strain evidence="3">JCM 4518</strain>
    </source>
</reference>
<feature type="transmembrane region" description="Helical" evidence="2">
    <location>
        <begin position="23"/>
        <end position="46"/>
    </location>
</feature>
<accession>A0A918WBG0</accession>
<dbReference type="RefSeq" id="WP_189979860.1">
    <property type="nucleotide sequence ID" value="NZ_BMUL01000011.1"/>
</dbReference>
<reference evidence="3" key="1">
    <citation type="journal article" date="2014" name="Int. J. Syst. Evol. Microbiol.">
        <title>Complete genome sequence of Corynebacterium casei LMG S-19264T (=DSM 44701T), isolated from a smear-ripened cheese.</title>
        <authorList>
            <consortium name="US DOE Joint Genome Institute (JGI-PGF)"/>
            <person name="Walter F."/>
            <person name="Albersmeier A."/>
            <person name="Kalinowski J."/>
            <person name="Ruckert C."/>
        </authorList>
    </citation>
    <scope>NUCLEOTIDE SEQUENCE</scope>
    <source>
        <strain evidence="3">JCM 4518</strain>
    </source>
</reference>
<gene>
    <name evidence="3" type="ORF">GCM10010305_43140</name>
</gene>
<feature type="transmembrane region" description="Helical" evidence="2">
    <location>
        <begin position="87"/>
        <end position="104"/>
    </location>
</feature>
<dbReference type="EMBL" id="BMUL01000011">
    <property type="protein sequence ID" value="GHA94910.1"/>
    <property type="molecule type" value="Genomic_DNA"/>
</dbReference>
<evidence type="ECO:0000313" key="4">
    <source>
        <dbReference type="Proteomes" id="UP000644020"/>
    </source>
</evidence>
<comment type="caution">
    <text evidence="3">The sequence shown here is derived from an EMBL/GenBank/DDBJ whole genome shotgun (WGS) entry which is preliminary data.</text>
</comment>
<name>A0A918WBG0_9ACTN</name>
<sequence>MRVYGEKPVVPGRRPGGASAGTVAVRVVVTAAVVLSLGLLAWVAMLRLAIMRRTPRDWALFWVQLALTVGCFVLLQERFANSWRSDAGAGLVIVMAVAVVWHYLAADIRHHRAPAAPVPAPYPPPGYGYPAAGTTAPPAPYGPQVPNPYAATVPHPAPHPLPAPPPGPPAATPPPTPRIDQVRAELDELSDLLRGDGEK</sequence>
<evidence type="ECO:0000256" key="1">
    <source>
        <dbReference type="SAM" id="MobiDB-lite"/>
    </source>
</evidence>
<keyword evidence="2" id="KW-1133">Transmembrane helix</keyword>
<protein>
    <recommendedName>
        <fullName evidence="5">Integral membrane protein</fullName>
    </recommendedName>
</protein>
<keyword evidence="2" id="KW-0472">Membrane</keyword>
<organism evidence="3 4">
    <name type="scientific">Streptomyces termitum</name>
    <dbReference type="NCBI Taxonomy" id="67368"/>
    <lineage>
        <taxon>Bacteria</taxon>
        <taxon>Bacillati</taxon>
        <taxon>Actinomycetota</taxon>
        <taxon>Actinomycetes</taxon>
        <taxon>Kitasatosporales</taxon>
        <taxon>Streptomycetaceae</taxon>
        <taxon>Streptomyces</taxon>
    </lineage>
</organism>